<comment type="caution">
    <text evidence="4">The sequence shown here is derived from an EMBL/GenBank/DDBJ whole genome shotgun (WGS) entry which is preliminary data.</text>
</comment>
<dbReference type="AlphaFoldDB" id="A0A418PR61"/>
<evidence type="ECO:0000256" key="1">
    <source>
        <dbReference type="SAM" id="SignalP"/>
    </source>
</evidence>
<keyword evidence="5" id="KW-1185">Reference proteome</keyword>
<evidence type="ECO:0000313" key="5">
    <source>
        <dbReference type="Proteomes" id="UP000283522"/>
    </source>
</evidence>
<reference evidence="4 5" key="1">
    <citation type="submission" date="2018-09" db="EMBL/GenBank/DDBJ databases">
        <authorList>
            <person name="Wang X."/>
            <person name="Du Z."/>
        </authorList>
    </citation>
    <scope>NUCLEOTIDE SEQUENCE [LARGE SCALE GENOMIC DNA]</scope>
    <source>
        <strain evidence="4 5">N3</strain>
    </source>
</reference>
<dbReference type="Pfam" id="PF06863">
    <property type="entry name" value="DUF1254"/>
    <property type="match status" value="1"/>
</dbReference>
<dbReference type="InterPro" id="IPR037049">
    <property type="entry name" value="DUF1214_C_sf"/>
</dbReference>
<evidence type="ECO:0000313" key="4">
    <source>
        <dbReference type="EMBL" id="RIW15067.1"/>
    </source>
</evidence>
<dbReference type="InterPro" id="IPR037050">
    <property type="entry name" value="DUF1254_sf"/>
</dbReference>
<evidence type="ECO:0000259" key="3">
    <source>
        <dbReference type="Pfam" id="PF06863"/>
    </source>
</evidence>
<gene>
    <name evidence="4" type="ORF">D0X99_11505</name>
</gene>
<dbReference type="Proteomes" id="UP000283522">
    <property type="component" value="Unassembled WGS sequence"/>
</dbReference>
<dbReference type="Gene3D" id="2.60.40.1610">
    <property type="entry name" value="Domain of unknown function DUF1254"/>
    <property type="match status" value="1"/>
</dbReference>
<proteinExistence type="predicted"/>
<keyword evidence="1" id="KW-0732">Signal</keyword>
<accession>A0A418PR61</accession>
<dbReference type="PANTHER" id="PTHR36509:SF2">
    <property type="entry name" value="BLL3101 PROTEIN"/>
    <property type="match status" value="1"/>
</dbReference>
<sequence length="475" mass="53911">MVQKSRFFLLLVLGILLFTQCQKTEELNPSEAREIAKKAFIYGFPLVMNYKALYANAIDKNSGDYKGDFNEKSCEARLFSPEDKAIVTPNSDTPYCMFWSDIRNEPLVLSVPEVDPDRYYSFQLVDLYTHNFFYIGSLTTGNKAGNYLIANQNWKGEIPEGITQVVRCETGLFFTIIRTQLLDANDLDNVKKLQNEYQVQTLNEYLGKAAVENKFQNVFPEWVEGDQFTEASFRYFDAVVQFIEPIEKEDSLFAEFAKLGIGTKQGFELTSFNPEIQEAIKKGVSDGFEEMNAFIKSQSSDPLGSSKIFGTREFLEKSAKENYGFDDFYLLRAVGAFLGIYGNSAQEATYPMYLTDHLGESLDASKHKYTLTFESGQLPPVQSFWSLTMYDGKTQLLVDNSLNKYLISSTHLNSFVKNKDGSITFYIQSESPGKALESNWLPAPSGPFYAVMRLYGPKEEVLQGKWVNPKMIANN</sequence>
<evidence type="ECO:0000259" key="2">
    <source>
        <dbReference type="Pfam" id="PF06742"/>
    </source>
</evidence>
<feature type="chain" id="PRO_5018982045" evidence="1">
    <location>
        <begin position="24"/>
        <end position="475"/>
    </location>
</feature>
<dbReference type="EMBL" id="QXML01000005">
    <property type="protein sequence ID" value="RIW15067.1"/>
    <property type="molecule type" value="Genomic_DNA"/>
</dbReference>
<protein>
    <submittedName>
        <fullName evidence="4">DUF1254 domain-containing protein</fullName>
    </submittedName>
</protein>
<feature type="domain" description="DUF1254" evidence="3">
    <location>
        <begin position="71"/>
        <end position="200"/>
    </location>
</feature>
<dbReference type="Gene3D" id="2.60.120.600">
    <property type="entry name" value="Domain of unknown function DUF1214, C-terminal domain"/>
    <property type="match status" value="1"/>
</dbReference>
<dbReference type="RefSeq" id="WP_119477972.1">
    <property type="nucleotide sequence ID" value="NZ_QXML01000005.1"/>
</dbReference>
<organism evidence="4 5">
    <name type="scientific">Algoriphagus lacus</name>
    <dbReference type="NCBI Taxonomy" id="2056311"/>
    <lineage>
        <taxon>Bacteria</taxon>
        <taxon>Pseudomonadati</taxon>
        <taxon>Bacteroidota</taxon>
        <taxon>Cytophagia</taxon>
        <taxon>Cytophagales</taxon>
        <taxon>Cyclobacteriaceae</taxon>
        <taxon>Algoriphagus</taxon>
    </lineage>
</organism>
<dbReference type="InterPro" id="IPR010679">
    <property type="entry name" value="DUF1254"/>
</dbReference>
<dbReference type="SUPFAM" id="SSF160935">
    <property type="entry name" value="VPA0735-like"/>
    <property type="match status" value="1"/>
</dbReference>
<dbReference type="InterPro" id="IPR010621">
    <property type="entry name" value="DUF1214"/>
</dbReference>
<name>A0A418PR61_9BACT</name>
<feature type="domain" description="DUF1214" evidence="2">
    <location>
        <begin position="347"/>
        <end position="459"/>
    </location>
</feature>
<dbReference type="Pfam" id="PF06742">
    <property type="entry name" value="DUF1214"/>
    <property type="match status" value="1"/>
</dbReference>
<feature type="signal peptide" evidence="1">
    <location>
        <begin position="1"/>
        <end position="23"/>
    </location>
</feature>
<dbReference type="PANTHER" id="PTHR36509">
    <property type="entry name" value="BLL3101 PROTEIN"/>
    <property type="match status" value="1"/>
</dbReference>
<dbReference type="OrthoDB" id="40820at2"/>